<keyword evidence="4" id="KW-0479">Metal-binding</keyword>
<evidence type="ECO:0000313" key="13">
    <source>
        <dbReference type="EMBL" id="MFC5670061.1"/>
    </source>
</evidence>
<dbReference type="RefSeq" id="WP_381207646.1">
    <property type="nucleotide sequence ID" value="NZ_JBHSPC010000017.1"/>
</dbReference>
<evidence type="ECO:0000256" key="6">
    <source>
        <dbReference type="ARBA" id="ARBA00022989"/>
    </source>
</evidence>
<evidence type="ECO:0000259" key="11">
    <source>
        <dbReference type="Pfam" id="PF04234"/>
    </source>
</evidence>
<feature type="transmembrane region" description="Helical" evidence="9">
    <location>
        <begin position="438"/>
        <end position="457"/>
    </location>
</feature>
<keyword evidence="3 9" id="KW-0812">Transmembrane</keyword>
<dbReference type="InterPro" id="IPR014755">
    <property type="entry name" value="Cu-Rt/internalin_Ig-like"/>
</dbReference>
<proteinExistence type="predicted"/>
<evidence type="ECO:0000259" key="12">
    <source>
        <dbReference type="Pfam" id="PF05425"/>
    </source>
</evidence>
<feature type="transmembrane region" description="Helical" evidence="9">
    <location>
        <begin position="182"/>
        <end position="204"/>
    </location>
</feature>
<feature type="transmembrane region" description="Helical" evidence="9">
    <location>
        <begin position="150"/>
        <end position="170"/>
    </location>
</feature>
<dbReference type="InterPro" id="IPR008457">
    <property type="entry name" value="Cu-R_CopD_dom"/>
</dbReference>
<feature type="transmembrane region" description="Helical" evidence="9">
    <location>
        <begin position="369"/>
        <end position="387"/>
    </location>
</feature>
<name>A0ABW0XM61_9ACTN</name>
<feature type="transmembrane region" description="Helical" evidence="9">
    <location>
        <begin position="328"/>
        <end position="349"/>
    </location>
</feature>
<feature type="domain" description="CopC" evidence="11">
    <location>
        <begin position="25"/>
        <end position="120"/>
    </location>
</feature>
<gene>
    <name evidence="13" type="ORF">ACFP2V_08055</name>
</gene>
<dbReference type="Pfam" id="PF05425">
    <property type="entry name" value="CopD"/>
    <property type="match status" value="1"/>
</dbReference>
<dbReference type="InterPro" id="IPR014756">
    <property type="entry name" value="Ig_E-set"/>
</dbReference>
<evidence type="ECO:0000313" key="14">
    <source>
        <dbReference type="Proteomes" id="UP001596183"/>
    </source>
</evidence>
<evidence type="ECO:0000256" key="10">
    <source>
        <dbReference type="SAM" id="SignalP"/>
    </source>
</evidence>
<comment type="caution">
    <text evidence="13">The sequence shown here is derived from an EMBL/GenBank/DDBJ whole genome shotgun (WGS) entry which is preliminary data.</text>
</comment>
<feature type="chain" id="PRO_5047500938" evidence="10">
    <location>
        <begin position="25"/>
        <end position="462"/>
    </location>
</feature>
<reference evidence="14" key="1">
    <citation type="journal article" date="2019" name="Int. J. Syst. Evol. Microbiol.">
        <title>The Global Catalogue of Microorganisms (GCM) 10K type strain sequencing project: providing services to taxonomists for standard genome sequencing and annotation.</title>
        <authorList>
            <consortium name="The Broad Institute Genomics Platform"/>
            <consortium name="The Broad Institute Genome Sequencing Center for Infectious Disease"/>
            <person name="Wu L."/>
            <person name="Ma J."/>
        </authorList>
    </citation>
    <scope>NUCLEOTIDE SEQUENCE [LARGE SCALE GENOMIC DNA]</scope>
    <source>
        <strain evidence="14">JCM 13852</strain>
    </source>
</reference>
<evidence type="ECO:0000256" key="5">
    <source>
        <dbReference type="ARBA" id="ARBA00022729"/>
    </source>
</evidence>
<keyword evidence="14" id="KW-1185">Reference proteome</keyword>
<feature type="transmembrane region" description="Helical" evidence="9">
    <location>
        <begin position="232"/>
        <end position="251"/>
    </location>
</feature>
<dbReference type="InterPro" id="IPR007348">
    <property type="entry name" value="CopC_dom"/>
</dbReference>
<comment type="subcellular location">
    <subcellularLocation>
        <location evidence="1">Cell membrane</location>
        <topology evidence="1">Multi-pass membrane protein</topology>
    </subcellularLocation>
</comment>
<dbReference type="EMBL" id="JBHSPC010000017">
    <property type="protein sequence ID" value="MFC5670061.1"/>
    <property type="molecule type" value="Genomic_DNA"/>
</dbReference>
<feature type="transmembrane region" description="Helical" evidence="9">
    <location>
        <begin position="296"/>
        <end position="316"/>
    </location>
</feature>
<keyword evidence="7" id="KW-0186">Copper</keyword>
<dbReference type="Gene3D" id="2.60.40.1220">
    <property type="match status" value="1"/>
</dbReference>
<evidence type="ECO:0000256" key="8">
    <source>
        <dbReference type="ARBA" id="ARBA00023136"/>
    </source>
</evidence>
<dbReference type="Pfam" id="PF04234">
    <property type="entry name" value="CopC"/>
    <property type="match status" value="1"/>
</dbReference>
<keyword evidence="2" id="KW-1003">Cell membrane</keyword>
<protein>
    <submittedName>
        <fullName evidence="13">Copper resistance CopC/CopD family protein</fullName>
    </submittedName>
</protein>
<dbReference type="SUPFAM" id="SSF81296">
    <property type="entry name" value="E set domains"/>
    <property type="match status" value="1"/>
</dbReference>
<keyword evidence="5 10" id="KW-0732">Signal</keyword>
<dbReference type="PANTHER" id="PTHR34820:SF4">
    <property type="entry name" value="INNER MEMBRANE PROTEIN YEBZ"/>
    <property type="match status" value="1"/>
</dbReference>
<evidence type="ECO:0000256" key="1">
    <source>
        <dbReference type="ARBA" id="ARBA00004651"/>
    </source>
</evidence>
<feature type="domain" description="Copper resistance protein D" evidence="12">
    <location>
        <begin position="327"/>
        <end position="454"/>
    </location>
</feature>
<keyword evidence="8 9" id="KW-0472">Membrane</keyword>
<dbReference type="Proteomes" id="UP001596183">
    <property type="component" value="Unassembled WGS sequence"/>
</dbReference>
<keyword evidence="6 9" id="KW-1133">Transmembrane helix</keyword>
<dbReference type="InterPro" id="IPR032694">
    <property type="entry name" value="CopC/D"/>
</dbReference>
<organism evidence="13 14">
    <name type="scientific">Streptomyces incanus</name>
    <dbReference type="NCBI Taxonomy" id="887453"/>
    <lineage>
        <taxon>Bacteria</taxon>
        <taxon>Bacillati</taxon>
        <taxon>Actinomycetota</taxon>
        <taxon>Actinomycetes</taxon>
        <taxon>Kitasatosporales</taxon>
        <taxon>Streptomycetaceae</taxon>
        <taxon>Streptomyces</taxon>
    </lineage>
</organism>
<sequence>MRRIITMLCLVLCLAAASAGPASAHTGVRSSDPAADEVLPGLPAQAALTFRQPVTARENAVRVFDDHMRRVDLGGHPDDRPGPVVRTALPGGLHPGTYTVAWQVTSTDGHPVAGTFRFSIHRTSRVVGAVPPLGGSDSAWASRLLGVSRAAGYAGLALGPGVLLVVLWLWPAGLRDRGTRGLVWAGLGLLATGTLAVLAVHAVWADGRPLSDAWSGSGAHQHAALADHAYAVRFYALLALGAATVLATLAAGTSGRRARAAALVATAAAVVLWGTWPVTGHSVDGRYPFLALAADFAHLAAMTVWLGGLALAAAVLARPGAVTALASVLPRFSRLAFAGVTVLVVTGTFQAWREVGAVGALFDTRFGRLLLLKSAGVAVVVALGGVARRRLRRHTTVPAPTSFAAAPVGGSGATVTLVAPAPPVLPDTAHVRTLRRGLVAELLVGALVLSVTAAMVVTNPPA</sequence>
<feature type="signal peptide" evidence="10">
    <location>
        <begin position="1"/>
        <end position="24"/>
    </location>
</feature>
<evidence type="ECO:0000256" key="3">
    <source>
        <dbReference type="ARBA" id="ARBA00022692"/>
    </source>
</evidence>
<evidence type="ECO:0000256" key="2">
    <source>
        <dbReference type="ARBA" id="ARBA00022475"/>
    </source>
</evidence>
<dbReference type="PANTHER" id="PTHR34820">
    <property type="entry name" value="INNER MEMBRANE PROTEIN YEBZ"/>
    <property type="match status" value="1"/>
</dbReference>
<evidence type="ECO:0000256" key="4">
    <source>
        <dbReference type="ARBA" id="ARBA00022723"/>
    </source>
</evidence>
<evidence type="ECO:0000256" key="9">
    <source>
        <dbReference type="SAM" id="Phobius"/>
    </source>
</evidence>
<accession>A0ABW0XM61</accession>
<evidence type="ECO:0000256" key="7">
    <source>
        <dbReference type="ARBA" id="ARBA00023008"/>
    </source>
</evidence>
<feature type="transmembrane region" description="Helical" evidence="9">
    <location>
        <begin position="258"/>
        <end position="276"/>
    </location>
</feature>